<feature type="transmembrane region" description="Helical" evidence="7">
    <location>
        <begin position="438"/>
        <end position="458"/>
    </location>
</feature>
<feature type="transmembrane region" description="Helical" evidence="7">
    <location>
        <begin position="284"/>
        <end position="305"/>
    </location>
</feature>
<dbReference type="PANTHER" id="PTHR32468:SF0">
    <property type="entry name" value="K(+)_H(+) ANTIPORTER 1"/>
    <property type="match status" value="1"/>
</dbReference>
<keyword evidence="2" id="KW-0813">Transport</keyword>
<evidence type="ECO:0000313" key="9">
    <source>
        <dbReference type="EMBL" id="GAA4252878.1"/>
    </source>
</evidence>
<feature type="transmembrane region" description="Helical" evidence="7">
    <location>
        <begin position="65"/>
        <end position="82"/>
    </location>
</feature>
<dbReference type="InterPro" id="IPR006153">
    <property type="entry name" value="Cation/H_exchanger_TM"/>
</dbReference>
<evidence type="ECO:0000256" key="5">
    <source>
        <dbReference type="ARBA" id="ARBA00023065"/>
    </source>
</evidence>
<evidence type="ECO:0000313" key="10">
    <source>
        <dbReference type="Proteomes" id="UP001500620"/>
    </source>
</evidence>
<feature type="domain" description="Cation/H+ exchanger transmembrane" evidence="8">
    <location>
        <begin position="79"/>
        <end position="457"/>
    </location>
</feature>
<proteinExistence type="predicted"/>
<evidence type="ECO:0000256" key="1">
    <source>
        <dbReference type="ARBA" id="ARBA00004141"/>
    </source>
</evidence>
<gene>
    <name evidence="9" type="ORF">GCM10022255_051450</name>
</gene>
<evidence type="ECO:0000256" key="6">
    <source>
        <dbReference type="ARBA" id="ARBA00023136"/>
    </source>
</evidence>
<sequence>MLDTGVAADAVRDSPQRPRPALRAVLVGLVLVVVPLALIVPLLGLGPDGGDSPASAAPASAADPFARLLVALPVVLAACYLAGRLARRAGQPEVIGEIVAGVLLGPSLLGLLWPAGFAWLFPPAVVTAVNTLAQLGLIFFMYLVGTEMNLDSVRRRGLVAATVSQVNLALPALCGIALALGMYPSFGEGVGFVPFGLFLAVAMSVTAFPVLARILADRGLTETPLGALALTCAAIGDVVAWCVLTVVTALARNGDPSAVIVTIALTLAFVAAMVFAVRPLLARLLSGLTPAATLPILLGGVMLSALATNEIGIHPIFGAFLFGVIAPRALPSVTEASHRMQSVTVTLLLPLFFVYTGLHTRFGLIGTDARRWAWCALIVAVAVLSKWGGTAVAARLTGTDWRESLSLGALMNCRGLTELVVLNIGLQLGVISPTVFSMLVIMTLVSTIATGPGLSLVARLRRAPA</sequence>
<dbReference type="InterPro" id="IPR038770">
    <property type="entry name" value="Na+/solute_symporter_sf"/>
</dbReference>
<dbReference type="Gene3D" id="1.20.1530.20">
    <property type="match status" value="1"/>
</dbReference>
<dbReference type="InterPro" id="IPR050794">
    <property type="entry name" value="CPA2_transporter"/>
</dbReference>
<evidence type="ECO:0000256" key="2">
    <source>
        <dbReference type="ARBA" id="ARBA00022448"/>
    </source>
</evidence>
<dbReference type="Pfam" id="PF00999">
    <property type="entry name" value="Na_H_Exchanger"/>
    <property type="match status" value="1"/>
</dbReference>
<keyword evidence="5" id="KW-0406">Ion transport</keyword>
<name>A0ABP8DCV9_9ACTN</name>
<feature type="transmembrane region" description="Helical" evidence="7">
    <location>
        <begin position="342"/>
        <end position="359"/>
    </location>
</feature>
<keyword evidence="6 7" id="KW-0472">Membrane</keyword>
<dbReference type="RefSeq" id="WP_345129893.1">
    <property type="nucleotide sequence ID" value="NZ_BAABAT010000014.1"/>
</dbReference>
<feature type="transmembrane region" description="Helical" evidence="7">
    <location>
        <begin position="257"/>
        <end position="277"/>
    </location>
</feature>
<accession>A0ABP8DCV9</accession>
<feature type="transmembrane region" description="Helical" evidence="7">
    <location>
        <begin position="371"/>
        <end position="394"/>
    </location>
</feature>
<feature type="transmembrane region" description="Helical" evidence="7">
    <location>
        <begin position="195"/>
        <end position="216"/>
    </location>
</feature>
<feature type="transmembrane region" description="Helical" evidence="7">
    <location>
        <begin position="21"/>
        <end position="45"/>
    </location>
</feature>
<keyword evidence="10" id="KW-1185">Reference proteome</keyword>
<evidence type="ECO:0000256" key="3">
    <source>
        <dbReference type="ARBA" id="ARBA00022692"/>
    </source>
</evidence>
<keyword evidence="4 7" id="KW-1133">Transmembrane helix</keyword>
<evidence type="ECO:0000259" key="8">
    <source>
        <dbReference type="Pfam" id="PF00999"/>
    </source>
</evidence>
<dbReference type="EMBL" id="BAABAT010000014">
    <property type="protein sequence ID" value="GAA4252878.1"/>
    <property type="molecule type" value="Genomic_DNA"/>
</dbReference>
<protein>
    <recommendedName>
        <fullName evidence="8">Cation/H+ exchanger transmembrane domain-containing protein</fullName>
    </recommendedName>
</protein>
<feature type="transmembrane region" description="Helical" evidence="7">
    <location>
        <begin position="157"/>
        <end position="183"/>
    </location>
</feature>
<comment type="subcellular location">
    <subcellularLocation>
        <location evidence="1">Membrane</location>
        <topology evidence="1">Multi-pass membrane protein</topology>
    </subcellularLocation>
</comment>
<dbReference type="Proteomes" id="UP001500620">
    <property type="component" value="Unassembled WGS sequence"/>
</dbReference>
<keyword evidence="3 7" id="KW-0812">Transmembrane</keyword>
<evidence type="ECO:0000256" key="7">
    <source>
        <dbReference type="SAM" id="Phobius"/>
    </source>
</evidence>
<feature type="transmembrane region" description="Helical" evidence="7">
    <location>
        <begin position="94"/>
        <end position="113"/>
    </location>
</feature>
<comment type="caution">
    <text evidence="9">The sequence shown here is derived from an EMBL/GenBank/DDBJ whole genome shotgun (WGS) entry which is preliminary data.</text>
</comment>
<evidence type="ECO:0000256" key="4">
    <source>
        <dbReference type="ARBA" id="ARBA00022989"/>
    </source>
</evidence>
<reference evidence="10" key="1">
    <citation type="journal article" date="2019" name="Int. J. Syst. Evol. Microbiol.">
        <title>The Global Catalogue of Microorganisms (GCM) 10K type strain sequencing project: providing services to taxonomists for standard genome sequencing and annotation.</title>
        <authorList>
            <consortium name="The Broad Institute Genomics Platform"/>
            <consortium name="The Broad Institute Genome Sequencing Center for Infectious Disease"/>
            <person name="Wu L."/>
            <person name="Ma J."/>
        </authorList>
    </citation>
    <scope>NUCLEOTIDE SEQUENCE [LARGE SCALE GENOMIC DNA]</scope>
    <source>
        <strain evidence="10">JCM 17441</strain>
    </source>
</reference>
<organism evidence="9 10">
    <name type="scientific">Dactylosporangium darangshiense</name>
    <dbReference type="NCBI Taxonomy" id="579108"/>
    <lineage>
        <taxon>Bacteria</taxon>
        <taxon>Bacillati</taxon>
        <taxon>Actinomycetota</taxon>
        <taxon>Actinomycetes</taxon>
        <taxon>Micromonosporales</taxon>
        <taxon>Micromonosporaceae</taxon>
        <taxon>Dactylosporangium</taxon>
    </lineage>
</organism>
<feature type="transmembrane region" description="Helical" evidence="7">
    <location>
        <begin position="119"/>
        <end position="145"/>
    </location>
</feature>
<dbReference type="PANTHER" id="PTHR32468">
    <property type="entry name" value="CATION/H + ANTIPORTER"/>
    <property type="match status" value="1"/>
</dbReference>
<feature type="transmembrane region" description="Helical" evidence="7">
    <location>
        <begin position="228"/>
        <end position="251"/>
    </location>
</feature>